<protein>
    <submittedName>
        <fullName evidence="2">Uncharacterized protein</fullName>
    </submittedName>
</protein>
<gene>
    <name evidence="2" type="ORF">CA984_26745</name>
</gene>
<feature type="compositionally biased region" description="Pro residues" evidence="1">
    <location>
        <begin position="1"/>
        <end position="35"/>
    </location>
</feature>
<accession>A0A243REY5</accession>
<reference evidence="2 3" key="1">
    <citation type="submission" date="2017-05" db="EMBL/GenBank/DDBJ databases">
        <title>Biotechnological potential of actinobacteria isolated from South African environments.</title>
        <authorList>
            <person name="Le Roes-Hill M."/>
            <person name="Prins A."/>
            <person name="Durrell K.A."/>
        </authorList>
    </citation>
    <scope>NUCLEOTIDE SEQUENCE [LARGE SCALE GENOMIC DNA]</scope>
    <source>
        <strain evidence="2">M26</strain>
    </source>
</reference>
<dbReference type="Gene3D" id="3.30.565.10">
    <property type="entry name" value="Histidine kinase-like ATPase, C-terminal domain"/>
    <property type="match status" value="1"/>
</dbReference>
<dbReference type="AlphaFoldDB" id="A0A243REY5"/>
<proteinExistence type="predicted"/>
<evidence type="ECO:0000313" key="2">
    <source>
        <dbReference type="EMBL" id="OUC93299.1"/>
    </source>
</evidence>
<dbReference type="InterPro" id="IPR036890">
    <property type="entry name" value="HATPase_C_sf"/>
</dbReference>
<feature type="region of interest" description="Disordered" evidence="1">
    <location>
        <begin position="1"/>
        <end position="43"/>
    </location>
</feature>
<name>A0A243REY5_9ACTN</name>
<comment type="caution">
    <text evidence="2">The sequence shown here is derived from an EMBL/GenBank/DDBJ whole genome shotgun (WGS) entry which is preliminary data.</text>
</comment>
<evidence type="ECO:0000256" key="1">
    <source>
        <dbReference type="SAM" id="MobiDB-lite"/>
    </source>
</evidence>
<dbReference type="Proteomes" id="UP000194761">
    <property type="component" value="Unassembled WGS sequence"/>
</dbReference>
<keyword evidence="3" id="KW-1185">Reference proteome</keyword>
<dbReference type="EMBL" id="NGFP01000141">
    <property type="protein sequence ID" value="OUC93299.1"/>
    <property type="molecule type" value="Genomic_DNA"/>
</dbReference>
<sequence>MPSPFPVPPPFPVPSSAPVPNAVPVPGAAPVPGAVPTPGARTGQGLVGLAERVALADGRLEHGPTAAGGWRLSAWLPWPP</sequence>
<evidence type="ECO:0000313" key="3">
    <source>
        <dbReference type="Proteomes" id="UP000194761"/>
    </source>
</evidence>
<organism evidence="2 3">
    <name type="scientific">Streptosporangium minutum</name>
    <dbReference type="NCBI Taxonomy" id="569862"/>
    <lineage>
        <taxon>Bacteria</taxon>
        <taxon>Bacillati</taxon>
        <taxon>Actinomycetota</taxon>
        <taxon>Actinomycetes</taxon>
        <taxon>Streptosporangiales</taxon>
        <taxon>Streptosporangiaceae</taxon>
        <taxon>Streptosporangium</taxon>
    </lineage>
</organism>